<name>A0A8G2F2D2_9BACT</name>
<dbReference type="InterPro" id="IPR053994">
    <property type="entry name" value="NigD-like_OB"/>
</dbReference>
<protein>
    <recommendedName>
        <fullName evidence="2">NigD-like OB domain-containing protein</fullName>
    </recommendedName>
</protein>
<dbReference type="EMBL" id="FNVS01000019">
    <property type="protein sequence ID" value="SEG19098.1"/>
    <property type="molecule type" value="Genomic_DNA"/>
</dbReference>
<comment type="caution">
    <text evidence="3">The sequence shown here is derived from an EMBL/GenBank/DDBJ whole genome shotgun (WGS) entry which is preliminary data.</text>
</comment>
<feature type="domain" description="NigD-like OB" evidence="2">
    <location>
        <begin position="26"/>
        <end position="101"/>
    </location>
</feature>
<gene>
    <name evidence="3" type="ORF">SAMN05444001_11926</name>
</gene>
<keyword evidence="1" id="KW-0732">Signal</keyword>
<organism evidence="3 4">
    <name type="scientific">Parabacteroides chinchillae</name>
    <dbReference type="NCBI Taxonomy" id="871327"/>
    <lineage>
        <taxon>Bacteria</taxon>
        <taxon>Pseudomonadati</taxon>
        <taxon>Bacteroidota</taxon>
        <taxon>Bacteroidia</taxon>
        <taxon>Bacteroidales</taxon>
        <taxon>Tannerellaceae</taxon>
        <taxon>Parabacteroides</taxon>
    </lineage>
</organism>
<reference evidence="3 4" key="1">
    <citation type="submission" date="2016-10" db="EMBL/GenBank/DDBJ databases">
        <authorList>
            <person name="Varghese N."/>
            <person name="Submissions S."/>
        </authorList>
    </citation>
    <scope>NUCLEOTIDE SEQUENCE [LARGE SCALE GENOMIC DNA]</scope>
    <source>
        <strain evidence="3 4">DSM 29073</strain>
    </source>
</reference>
<evidence type="ECO:0000259" key="2">
    <source>
        <dbReference type="Pfam" id="PF22221"/>
    </source>
</evidence>
<keyword evidence="4" id="KW-1185">Reference proteome</keyword>
<feature type="chain" id="PRO_5034533003" description="NigD-like OB domain-containing protein" evidence="1">
    <location>
        <begin position="24"/>
        <end position="265"/>
    </location>
</feature>
<dbReference type="Proteomes" id="UP000236725">
    <property type="component" value="Unassembled WGS sequence"/>
</dbReference>
<dbReference type="Pfam" id="PF22221">
    <property type="entry name" value="NigD_N-like"/>
    <property type="match status" value="1"/>
</dbReference>
<sequence length="265" mass="29125">MKKRGFLGMVVASALLLLTSCLGDSNNQQTLSSIPGVISTSKDYKTIIKTAAGAAIYSPSLETAGYLPGQCVLASFTIDFDAAENANAASNGYYYATMNAVPTNVDRWYANPIMGDTTKLLDKEQAVTSPIDTRYGAAYLEGMLFLFSDFTHLTKQESNWYLSYDGNQTAVEENGKRIYSVFLRAAIKTEGQTPSLNSVVVNAFDAKTMIDGFNTKEKDLGNKEYYIKINYIKEIDAKDPTKFTWTSTDPTWMKLSVPADNTTGK</sequence>
<dbReference type="AlphaFoldDB" id="A0A8G2F2D2"/>
<evidence type="ECO:0000313" key="4">
    <source>
        <dbReference type="Proteomes" id="UP000236725"/>
    </source>
</evidence>
<dbReference type="RefSeq" id="WP_103984149.1">
    <property type="nucleotide sequence ID" value="NZ_FNVS01000019.1"/>
</dbReference>
<accession>A0A8G2F2D2</accession>
<feature type="signal peptide" evidence="1">
    <location>
        <begin position="1"/>
        <end position="23"/>
    </location>
</feature>
<evidence type="ECO:0000313" key="3">
    <source>
        <dbReference type="EMBL" id="SEG19098.1"/>
    </source>
</evidence>
<dbReference type="PROSITE" id="PS51257">
    <property type="entry name" value="PROKAR_LIPOPROTEIN"/>
    <property type="match status" value="1"/>
</dbReference>
<proteinExistence type="predicted"/>
<evidence type="ECO:0000256" key="1">
    <source>
        <dbReference type="SAM" id="SignalP"/>
    </source>
</evidence>